<accession>A0ABY7EHC0</accession>
<evidence type="ECO:0000313" key="1">
    <source>
        <dbReference type="EMBL" id="WAR09395.1"/>
    </source>
</evidence>
<name>A0ABY7EHC0_MYAAR</name>
<dbReference type="Proteomes" id="UP001164746">
    <property type="component" value="Chromosome 6"/>
</dbReference>
<protein>
    <submittedName>
        <fullName evidence="1">Uncharacterized protein</fullName>
    </submittedName>
</protein>
<gene>
    <name evidence="1" type="ORF">MAR_019353</name>
</gene>
<keyword evidence="2" id="KW-1185">Reference proteome</keyword>
<evidence type="ECO:0000313" key="2">
    <source>
        <dbReference type="Proteomes" id="UP001164746"/>
    </source>
</evidence>
<dbReference type="EMBL" id="CP111017">
    <property type="protein sequence ID" value="WAR09395.1"/>
    <property type="molecule type" value="Genomic_DNA"/>
</dbReference>
<proteinExistence type="predicted"/>
<reference evidence="1" key="1">
    <citation type="submission" date="2022-11" db="EMBL/GenBank/DDBJ databases">
        <title>Centuries of genome instability and evolution in soft-shell clam transmissible cancer (bioRxiv).</title>
        <authorList>
            <person name="Hart S.F.M."/>
            <person name="Yonemitsu M.A."/>
            <person name="Giersch R.M."/>
            <person name="Beal B.F."/>
            <person name="Arriagada G."/>
            <person name="Davis B.W."/>
            <person name="Ostrander E.A."/>
            <person name="Goff S.P."/>
            <person name="Metzger M.J."/>
        </authorList>
    </citation>
    <scope>NUCLEOTIDE SEQUENCE</scope>
    <source>
        <strain evidence="1">MELC-2E11</strain>
        <tissue evidence="1">Siphon/mantle</tissue>
    </source>
</reference>
<sequence length="111" mass="13189">MEPLIFSGNTGKPHFSMIFVRIKHQVQINCQKAKIRNRYFNFGYQFDTEINIRTIMIHVFEDTTDSKNPLTIYRHVFAYTGNGYFNFGYRFYPDKTFVNFDPLSLKIGRTV</sequence>
<organism evidence="1 2">
    <name type="scientific">Mya arenaria</name>
    <name type="common">Soft-shell clam</name>
    <dbReference type="NCBI Taxonomy" id="6604"/>
    <lineage>
        <taxon>Eukaryota</taxon>
        <taxon>Metazoa</taxon>
        <taxon>Spiralia</taxon>
        <taxon>Lophotrochozoa</taxon>
        <taxon>Mollusca</taxon>
        <taxon>Bivalvia</taxon>
        <taxon>Autobranchia</taxon>
        <taxon>Heteroconchia</taxon>
        <taxon>Euheterodonta</taxon>
        <taxon>Imparidentia</taxon>
        <taxon>Neoheterodontei</taxon>
        <taxon>Myida</taxon>
        <taxon>Myoidea</taxon>
        <taxon>Myidae</taxon>
        <taxon>Mya</taxon>
    </lineage>
</organism>